<dbReference type="Pfam" id="PF14269">
    <property type="entry name" value="Arylsulfotran_2"/>
    <property type="match status" value="1"/>
</dbReference>
<feature type="transmembrane region" description="Helical" evidence="1">
    <location>
        <begin position="12"/>
        <end position="33"/>
    </location>
</feature>
<gene>
    <name evidence="2" type="ORF">EQG66_04775</name>
</gene>
<dbReference type="RefSeq" id="WP_129403396.1">
    <property type="nucleotide sequence ID" value="NZ_SBKP01000003.1"/>
</dbReference>
<keyword evidence="1" id="KW-0472">Membrane</keyword>
<keyword evidence="1" id="KW-1133">Transmembrane helix</keyword>
<dbReference type="InterPro" id="IPR039535">
    <property type="entry name" value="ASST-like"/>
</dbReference>
<organism evidence="2 3">
    <name type="scientific">Sphingobium fluviale</name>
    <dbReference type="NCBI Taxonomy" id="2506423"/>
    <lineage>
        <taxon>Bacteria</taxon>
        <taxon>Pseudomonadati</taxon>
        <taxon>Pseudomonadota</taxon>
        <taxon>Alphaproteobacteria</taxon>
        <taxon>Sphingomonadales</taxon>
        <taxon>Sphingomonadaceae</taxon>
        <taxon>Sphingobium</taxon>
    </lineage>
</organism>
<sequence>MEKFLFSKIETWLVIALMLVGAVFSIGFGYLVLDSGRDPANHPLASSVARTIAEVPDTLRRLVGKDTVLLTQPDPILDSKPTGWSFPAGRSSGPSGYLLLSRYDGTARRHAIELVSLPDMKMQHRWMLDTDTLLRDVRHVSRFSDSQNWNRAHFRQIHPWMAANGDLVVKDHYSPLERVDACGKPRWLIDSHIFHHSTERDADGNLWIPSLAEKHTIARVKDSFREDTIAKVSPEGKILYTHSVPQILMRNGYTNWLFATEMYSDDPTHLNDIEPVLSDGPHWKKGDVFLSLRNISTIMLYRPSTGQIVWMKRGPWMSQHDVDILDDHRISIYDNQGQDRGKMYFVDGHSSIKVYDFANDTVTTRHDDVMKAQAIRTTTAGLYTALPDGHALIEDVTNARMLLVRPDGRIGAEYVNRAADGSIYHLGWSRFISKADGDRALGVLAKAKCAA</sequence>
<dbReference type="EMBL" id="SBKP01000003">
    <property type="protein sequence ID" value="RXR29859.1"/>
    <property type="molecule type" value="Genomic_DNA"/>
</dbReference>
<evidence type="ECO:0000313" key="3">
    <source>
        <dbReference type="Proteomes" id="UP000290958"/>
    </source>
</evidence>
<comment type="caution">
    <text evidence="2">The sequence shown here is derived from an EMBL/GenBank/DDBJ whole genome shotgun (WGS) entry which is preliminary data.</text>
</comment>
<accession>A0A4Q1KL43</accession>
<dbReference type="InterPro" id="IPR011047">
    <property type="entry name" value="Quinoprotein_ADH-like_sf"/>
</dbReference>
<dbReference type="OrthoDB" id="264813at2"/>
<keyword evidence="1" id="KW-0812">Transmembrane</keyword>
<proteinExistence type="predicted"/>
<dbReference type="SUPFAM" id="SSF50998">
    <property type="entry name" value="Quinoprotein alcohol dehydrogenase-like"/>
    <property type="match status" value="1"/>
</dbReference>
<keyword evidence="3" id="KW-1185">Reference proteome</keyword>
<reference evidence="3" key="1">
    <citation type="submission" date="2019-01" db="EMBL/GenBank/DDBJ databases">
        <title>Cytophagaceae bacterium strain CAR-16.</title>
        <authorList>
            <person name="Chen W.-M."/>
        </authorList>
    </citation>
    <scope>NUCLEOTIDE SEQUENCE [LARGE SCALE GENOMIC DNA]</scope>
    <source>
        <strain evidence="3">CHR27</strain>
    </source>
</reference>
<protein>
    <recommendedName>
        <fullName evidence="4">Aryl sulfotransferase</fullName>
    </recommendedName>
</protein>
<evidence type="ECO:0008006" key="4">
    <source>
        <dbReference type="Google" id="ProtNLM"/>
    </source>
</evidence>
<dbReference type="Proteomes" id="UP000290958">
    <property type="component" value="Unassembled WGS sequence"/>
</dbReference>
<name>A0A4Q1KL43_9SPHN</name>
<evidence type="ECO:0000256" key="1">
    <source>
        <dbReference type="SAM" id="Phobius"/>
    </source>
</evidence>
<evidence type="ECO:0000313" key="2">
    <source>
        <dbReference type="EMBL" id="RXR29859.1"/>
    </source>
</evidence>
<dbReference type="AlphaFoldDB" id="A0A4Q1KL43"/>